<dbReference type="Gene3D" id="3.60.10.10">
    <property type="entry name" value="Endonuclease/exonuclease/phosphatase"/>
    <property type="match status" value="1"/>
</dbReference>
<dbReference type="InterPro" id="IPR036691">
    <property type="entry name" value="Endo/exonu/phosph_ase_sf"/>
</dbReference>
<evidence type="ECO:0000313" key="2">
    <source>
        <dbReference type="EMBL" id="KAK9687816.1"/>
    </source>
</evidence>
<proteinExistence type="predicted"/>
<comment type="caution">
    <text evidence="2">The sequence shown here is derived from an EMBL/GenBank/DDBJ whole genome shotgun (WGS) entry which is preliminary data.</text>
</comment>
<dbReference type="SUPFAM" id="SSF56219">
    <property type="entry name" value="DNase I-like"/>
    <property type="match status" value="1"/>
</dbReference>
<organism evidence="2 3">
    <name type="scientific">Popillia japonica</name>
    <name type="common">Japanese beetle</name>
    <dbReference type="NCBI Taxonomy" id="7064"/>
    <lineage>
        <taxon>Eukaryota</taxon>
        <taxon>Metazoa</taxon>
        <taxon>Ecdysozoa</taxon>
        <taxon>Arthropoda</taxon>
        <taxon>Hexapoda</taxon>
        <taxon>Insecta</taxon>
        <taxon>Pterygota</taxon>
        <taxon>Neoptera</taxon>
        <taxon>Endopterygota</taxon>
        <taxon>Coleoptera</taxon>
        <taxon>Polyphaga</taxon>
        <taxon>Scarabaeiformia</taxon>
        <taxon>Scarabaeidae</taxon>
        <taxon>Rutelinae</taxon>
        <taxon>Popillia</taxon>
    </lineage>
</organism>
<dbReference type="AlphaFoldDB" id="A0AAW1IE51"/>
<dbReference type="InterPro" id="IPR005135">
    <property type="entry name" value="Endo/exonuclease/phosphatase"/>
</dbReference>
<evidence type="ECO:0000313" key="3">
    <source>
        <dbReference type="Proteomes" id="UP001458880"/>
    </source>
</evidence>
<sequence>MGAGTWNITSLTGKEVEITKEMRKFKLDILGISETRKQGKGNIKLTDGYTLYYSGIEPGQRIKERVGIIVADWIDRRIVKVETINSRIIALEIKLVDLMCTEEFYEQLQMLIDKKKEGNNRIIILGDWNARVGNDKSLGLESMGT</sequence>
<accession>A0AAW1IE51</accession>
<feature type="domain" description="Endonuclease/exonuclease/phosphatase" evidence="1">
    <location>
        <begin position="4"/>
        <end position="133"/>
    </location>
</feature>
<dbReference type="EMBL" id="JASPKY010000621">
    <property type="protein sequence ID" value="KAK9687816.1"/>
    <property type="molecule type" value="Genomic_DNA"/>
</dbReference>
<evidence type="ECO:0000259" key="1">
    <source>
        <dbReference type="Pfam" id="PF03372"/>
    </source>
</evidence>
<name>A0AAW1IE51_POPJA</name>
<reference evidence="2 3" key="1">
    <citation type="journal article" date="2024" name="BMC Genomics">
        <title>De novo assembly and annotation of Popillia japonica's genome with initial clues to its potential as an invasive pest.</title>
        <authorList>
            <person name="Cucini C."/>
            <person name="Boschi S."/>
            <person name="Funari R."/>
            <person name="Cardaioli E."/>
            <person name="Iannotti N."/>
            <person name="Marturano G."/>
            <person name="Paoli F."/>
            <person name="Bruttini M."/>
            <person name="Carapelli A."/>
            <person name="Frati F."/>
            <person name="Nardi F."/>
        </authorList>
    </citation>
    <scope>NUCLEOTIDE SEQUENCE [LARGE SCALE GENOMIC DNA]</scope>
    <source>
        <strain evidence="2">DMR45628</strain>
    </source>
</reference>
<protein>
    <recommendedName>
        <fullName evidence="1">Endonuclease/exonuclease/phosphatase domain-containing protein</fullName>
    </recommendedName>
</protein>
<dbReference type="GO" id="GO:0003824">
    <property type="term" value="F:catalytic activity"/>
    <property type="evidence" value="ECO:0007669"/>
    <property type="project" value="InterPro"/>
</dbReference>
<dbReference type="Proteomes" id="UP001458880">
    <property type="component" value="Unassembled WGS sequence"/>
</dbReference>
<keyword evidence="3" id="KW-1185">Reference proteome</keyword>
<dbReference type="Pfam" id="PF03372">
    <property type="entry name" value="Exo_endo_phos"/>
    <property type="match status" value="1"/>
</dbReference>
<gene>
    <name evidence="2" type="ORF">QE152_g35987</name>
</gene>